<name>A0A4E0RKR3_FASHE</name>
<dbReference type="GO" id="GO:0030170">
    <property type="term" value="F:pyridoxal phosphate binding"/>
    <property type="evidence" value="ECO:0007669"/>
    <property type="project" value="InterPro"/>
</dbReference>
<dbReference type="FunFam" id="3.90.1150.10:FF:000001">
    <property type="entry name" value="Aspartate aminotransferase"/>
    <property type="match status" value="1"/>
</dbReference>
<dbReference type="PROSITE" id="PS00105">
    <property type="entry name" value="AA_TRANSFER_CLASS_1"/>
    <property type="match status" value="1"/>
</dbReference>
<keyword evidence="6" id="KW-0663">Pyridoxal phosphate</keyword>
<dbReference type="PRINTS" id="PR00799">
    <property type="entry name" value="TRANSAMINASE"/>
</dbReference>
<evidence type="ECO:0000256" key="6">
    <source>
        <dbReference type="ARBA" id="ARBA00022898"/>
    </source>
</evidence>
<keyword evidence="5 7" id="KW-0808">Transferase</keyword>
<comment type="caution">
    <text evidence="9">The sequence shown here is derived from an EMBL/GenBank/DDBJ whole genome shotgun (WGS) entry which is preliminary data.</text>
</comment>
<reference evidence="9" key="1">
    <citation type="submission" date="2019-03" db="EMBL/GenBank/DDBJ databases">
        <title>Improved annotation for the trematode Fasciola hepatica.</title>
        <authorList>
            <person name="Choi Y.-J."/>
            <person name="Martin J."/>
            <person name="Mitreva M."/>
        </authorList>
    </citation>
    <scope>NUCLEOTIDE SEQUENCE [LARGE SCALE GENOMIC DNA]</scope>
</reference>
<dbReference type="Gene3D" id="3.40.640.10">
    <property type="entry name" value="Type I PLP-dependent aspartate aminotransferase-like (Major domain)"/>
    <property type="match status" value="1"/>
</dbReference>
<dbReference type="EC" id="2.6.1.1" evidence="7"/>
<dbReference type="InterPro" id="IPR004839">
    <property type="entry name" value="Aminotransferase_I/II_large"/>
</dbReference>
<organism evidence="9 10">
    <name type="scientific">Fasciola hepatica</name>
    <name type="common">Liver fluke</name>
    <dbReference type="NCBI Taxonomy" id="6192"/>
    <lineage>
        <taxon>Eukaryota</taxon>
        <taxon>Metazoa</taxon>
        <taxon>Spiralia</taxon>
        <taxon>Lophotrochozoa</taxon>
        <taxon>Platyhelminthes</taxon>
        <taxon>Trematoda</taxon>
        <taxon>Digenea</taxon>
        <taxon>Plagiorchiida</taxon>
        <taxon>Echinostomata</taxon>
        <taxon>Echinostomatoidea</taxon>
        <taxon>Fasciolidae</taxon>
        <taxon>Fasciola</taxon>
    </lineage>
</organism>
<dbReference type="FunFam" id="3.40.640.10:FF:000066">
    <property type="entry name" value="Aspartate aminotransferase"/>
    <property type="match status" value="1"/>
</dbReference>
<comment type="subunit">
    <text evidence="3 7">Homodimer.</text>
</comment>
<dbReference type="EMBL" id="JXXN02003543">
    <property type="protein sequence ID" value="THD21427.1"/>
    <property type="molecule type" value="Genomic_DNA"/>
</dbReference>
<comment type="cofactor">
    <cofactor evidence="1">
        <name>pyridoxal 5'-phosphate</name>
        <dbReference type="ChEBI" id="CHEBI:597326"/>
    </cofactor>
</comment>
<comment type="miscellaneous">
    <text evidence="7">In eukaryotes there are cytoplasmic, mitochondrial and chloroplastic isozymes.</text>
</comment>
<evidence type="ECO:0000256" key="7">
    <source>
        <dbReference type="RuleBase" id="RU000480"/>
    </source>
</evidence>
<evidence type="ECO:0000256" key="1">
    <source>
        <dbReference type="ARBA" id="ARBA00001933"/>
    </source>
</evidence>
<comment type="catalytic activity">
    <reaction evidence="7">
        <text>L-aspartate + 2-oxoglutarate = oxaloacetate + L-glutamate</text>
        <dbReference type="Rhea" id="RHEA:21824"/>
        <dbReference type="ChEBI" id="CHEBI:16452"/>
        <dbReference type="ChEBI" id="CHEBI:16810"/>
        <dbReference type="ChEBI" id="CHEBI:29985"/>
        <dbReference type="ChEBI" id="CHEBI:29991"/>
        <dbReference type="EC" id="2.6.1.1"/>
    </reaction>
</comment>
<keyword evidence="4 7" id="KW-0032">Aminotransferase</keyword>
<sequence>MGSQFLQVKEAPPVEVFLLSEECKADFDEHKVNLTVGAYRTNEGMPWVLPCVRSVELSMAADEKLNKEYLPITGMDSLVLSGIKLLLGVDNPLISSKKADGCQALGGTGALYLALQFLVRVMKCTVVYVSDPTWPNHRGISSLVGLEVRSYKYWDTEARGLCFTGMVKDLKEAPEGAVVILHACAHNPTGMDLDKSQWTEIAAVIKERKLFTLFDIAYQGFASGDLDRDAWAVRLFASQEMELLIAQSFSKNFGLYNERVGNLIFITKDPEITAHVKSQVKCLVRQTWSNPPQHGGRVVATILNCPALYQEWKSDVNIMAQRVLQMRQLLYEKLRELGTPGTWDHIIKQIGMFSFTGLTKAQAEFMRSAHHIYLMNDGRINMCGLTTHNIDYVAHGIDDTLRKIPN</sequence>
<dbReference type="GO" id="GO:0004069">
    <property type="term" value="F:L-aspartate:2-oxoglutarate aminotransferase activity"/>
    <property type="evidence" value="ECO:0007669"/>
    <property type="project" value="UniProtKB-EC"/>
</dbReference>
<dbReference type="AlphaFoldDB" id="A0A4E0RKR3"/>
<dbReference type="Proteomes" id="UP000230066">
    <property type="component" value="Unassembled WGS sequence"/>
</dbReference>
<dbReference type="InterPro" id="IPR000796">
    <property type="entry name" value="Asp_trans"/>
</dbReference>
<evidence type="ECO:0000313" key="10">
    <source>
        <dbReference type="Proteomes" id="UP000230066"/>
    </source>
</evidence>
<dbReference type="GO" id="GO:0006532">
    <property type="term" value="P:aspartate biosynthetic process"/>
    <property type="evidence" value="ECO:0007669"/>
    <property type="project" value="TreeGrafter"/>
</dbReference>
<evidence type="ECO:0000256" key="4">
    <source>
        <dbReference type="ARBA" id="ARBA00022576"/>
    </source>
</evidence>
<dbReference type="SUPFAM" id="SSF53383">
    <property type="entry name" value="PLP-dependent transferases"/>
    <property type="match status" value="1"/>
</dbReference>
<feature type="domain" description="Aminotransferase class I/classII large" evidence="8">
    <location>
        <begin position="30"/>
        <end position="397"/>
    </location>
</feature>
<protein>
    <recommendedName>
        <fullName evidence="7">Aspartate aminotransferase</fullName>
        <ecNumber evidence="7">2.6.1.1</ecNumber>
    </recommendedName>
</protein>
<dbReference type="CDD" id="cd00609">
    <property type="entry name" value="AAT_like"/>
    <property type="match status" value="1"/>
</dbReference>
<proteinExistence type="inferred from homology"/>
<dbReference type="PANTHER" id="PTHR11879">
    <property type="entry name" value="ASPARTATE AMINOTRANSFERASE"/>
    <property type="match status" value="1"/>
</dbReference>
<evidence type="ECO:0000256" key="2">
    <source>
        <dbReference type="ARBA" id="ARBA00007441"/>
    </source>
</evidence>
<accession>A0A4E0RKR3</accession>
<dbReference type="InterPro" id="IPR015421">
    <property type="entry name" value="PyrdxlP-dep_Trfase_major"/>
</dbReference>
<evidence type="ECO:0000313" key="9">
    <source>
        <dbReference type="EMBL" id="THD21427.1"/>
    </source>
</evidence>
<comment type="similarity">
    <text evidence="2">Belongs to the class-I pyridoxal-phosphate-dependent aminotransferase family.</text>
</comment>
<evidence type="ECO:0000259" key="8">
    <source>
        <dbReference type="Pfam" id="PF00155"/>
    </source>
</evidence>
<dbReference type="Gene3D" id="3.90.1150.10">
    <property type="entry name" value="Aspartate Aminotransferase, domain 1"/>
    <property type="match status" value="1"/>
</dbReference>
<evidence type="ECO:0000256" key="3">
    <source>
        <dbReference type="ARBA" id="ARBA00011738"/>
    </source>
</evidence>
<dbReference type="Pfam" id="PF00155">
    <property type="entry name" value="Aminotran_1_2"/>
    <property type="match status" value="1"/>
</dbReference>
<dbReference type="InterPro" id="IPR004838">
    <property type="entry name" value="NHTrfase_class1_PyrdxlP-BS"/>
</dbReference>
<dbReference type="PANTHER" id="PTHR11879:SF55">
    <property type="entry name" value="GLUTAMATE OXALOACETATE TRANSAMINASE 1, ISOFORM B"/>
    <property type="match status" value="1"/>
</dbReference>
<gene>
    <name evidence="9" type="ORF">D915_008000</name>
</gene>
<keyword evidence="10" id="KW-1185">Reference proteome</keyword>
<dbReference type="InterPro" id="IPR015424">
    <property type="entry name" value="PyrdxlP-dep_Trfase"/>
</dbReference>
<evidence type="ECO:0000256" key="5">
    <source>
        <dbReference type="ARBA" id="ARBA00022679"/>
    </source>
</evidence>
<dbReference type="GO" id="GO:0005829">
    <property type="term" value="C:cytosol"/>
    <property type="evidence" value="ECO:0007669"/>
    <property type="project" value="TreeGrafter"/>
</dbReference>
<dbReference type="NCBIfam" id="NF006719">
    <property type="entry name" value="PRK09257.1"/>
    <property type="match status" value="1"/>
</dbReference>
<dbReference type="InterPro" id="IPR015422">
    <property type="entry name" value="PyrdxlP-dep_Trfase_small"/>
</dbReference>